<evidence type="ECO:0000313" key="3">
    <source>
        <dbReference type="EMBL" id="CAD9944046.1"/>
    </source>
</evidence>
<feature type="region of interest" description="Disordered" evidence="1">
    <location>
        <begin position="33"/>
        <end position="60"/>
    </location>
</feature>
<feature type="region of interest" description="Disordered" evidence="1">
    <location>
        <begin position="173"/>
        <end position="209"/>
    </location>
</feature>
<dbReference type="AlphaFoldDB" id="A0A6U2XFY2"/>
<feature type="compositionally biased region" description="Low complexity" evidence="1">
    <location>
        <begin position="174"/>
        <end position="187"/>
    </location>
</feature>
<proteinExistence type="predicted"/>
<evidence type="ECO:0000313" key="2">
    <source>
        <dbReference type="EMBL" id="CAD9944038.1"/>
    </source>
</evidence>
<organism evidence="3">
    <name type="scientific">Entomoneis paludosa</name>
    <dbReference type="NCBI Taxonomy" id="265537"/>
    <lineage>
        <taxon>Eukaryota</taxon>
        <taxon>Sar</taxon>
        <taxon>Stramenopiles</taxon>
        <taxon>Ochrophyta</taxon>
        <taxon>Bacillariophyta</taxon>
        <taxon>Bacillariophyceae</taxon>
        <taxon>Bacillariophycidae</taxon>
        <taxon>Entomoneidaceae</taxon>
        <taxon>Entomoneis</taxon>
    </lineage>
</organism>
<sequence length="209" mass="23692">MTAALYDVNALETSLRSNANVAQSIQVLNVAVEGQGPSPSPTPPPIAKGKGKGFGDGSLRTMTSGKKGGSYMMGNMGWMKPFEHQPEPGPEFPQKMKWMRMYDPNPEQKMQYMWMREREPREHPEGMMWSKKGGAGSSMNMKWFMRPVPYPDHDNTVQTEPEEVWERKFPALGQQHSTTTAQQQHSHPFARGSWYGNRRRTTASMEPDD</sequence>
<gene>
    <name evidence="2" type="ORF">APAL1065_LOCUS2147</name>
    <name evidence="3" type="ORF">APAL1065_LOCUS2150</name>
</gene>
<evidence type="ECO:0000256" key="1">
    <source>
        <dbReference type="SAM" id="MobiDB-lite"/>
    </source>
</evidence>
<dbReference type="EMBL" id="HBHT01003186">
    <property type="protein sequence ID" value="CAD9944038.1"/>
    <property type="molecule type" value="Transcribed_RNA"/>
</dbReference>
<protein>
    <submittedName>
        <fullName evidence="3">Uncharacterized protein</fullName>
    </submittedName>
</protein>
<reference evidence="3" key="1">
    <citation type="submission" date="2021-01" db="EMBL/GenBank/DDBJ databases">
        <authorList>
            <person name="Corre E."/>
            <person name="Pelletier E."/>
            <person name="Niang G."/>
            <person name="Scheremetjew M."/>
            <person name="Finn R."/>
            <person name="Kale V."/>
            <person name="Holt S."/>
            <person name="Cochrane G."/>
            <person name="Meng A."/>
            <person name="Brown T."/>
            <person name="Cohen L."/>
        </authorList>
    </citation>
    <scope>NUCLEOTIDE SEQUENCE</scope>
    <source>
        <strain evidence="3">CCMP125</strain>
    </source>
</reference>
<accession>A0A6U2XFY2</accession>
<name>A0A6U2XFY2_9STRA</name>
<dbReference type="EMBL" id="HBHT01003189">
    <property type="protein sequence ID" value="CAD9944046.1"/>
    <property type="molecule type" value="Transcribed_RNA"/>
</dbReference>